<evidence type="ECO:0000313" key="5">
    <source>
        <dbReference type="Proteomes" id="UP001321473"/>
    </source>
</evidence>
<evidence type="ECO:0000256" key="1">
    <source>
        <dbReference type="PROSITE-ProRule" id="PRU00047"/>
    </source>
</evidence>
<dbReference type="AlphaFoldDB" id="A0AAQ4FLR1"/>
<dbReference type="EMBL" id="JARKHS020001561">
    <property type="protein sequence ID" value="KAK8787681.1"/>
    <property type="molecule type" value="Genomic_DNA"/>
</dbReference>
<feature type="region of interest" description="Disordered" evidence="2">
    <location>
        <begin position="146"/>
        <end position="327"/>
    </location>
</feature>
<dbReference type="GO" id="GO:0003690">
    <property type="term" value="F:double-stranded DNA binding"/>
    <property type="evidence" value="ECO:0007669"/>
    <property type="project" value="InterPro"/>
</dbReference>
<comment type="caution">
    <text evidence="4">The sequence shown here is derived from an EMBL/GenBank/DDBJ whole genome shotgun (WGS) entry which is preliminary data.</text>
</comment>
<proteinExistence type="predicted"/>
<evidence type="ECO:0000313" key="4">
    <source>
        <dbReference type="EMBL" id="KAK8787681.1"/>
    </source>
</evidence>
<dbReference type="PANTHER" id="PTHR22639">
    <property type="entry name" value="GAG-RELATED PROTEIN"/>
    <property type="match status" value="1"/>
</dbReference>
<dbReference type="Proteomes" id="UP001321473">
    <property type="component" value="Unassembled WGS sequence"/>
</dbReference>
<reference evidence="4 5" key="1">
    <citation type="journal article" date="2023" name="Arcadia Sci">
        <title>De novo assembly of a long-read Amblyomma americanum tick genome.</title>
        <authorList>
            <person name="Chou S."/>
            <person name="Poskanzer K.E."/>
            <person name="Rollins M."/>
            <person name="Thuy-Boun P.S."/>
        </authorList>
    </citation>
    <scope>NUCLEOTIDE SEQUENCE [LARGE SCALE GENOMIC DNA]</scope>
    <source>
        <strain evidence="4">F_SG_1</strain>
        <tissue evidence="4">Salivary glands</tissue>
    </source>
</reference>
<dbReference type="InterPro" id="IPR042509">
    <property type="entry name" value="ZCCHC3"/>
</dbReference>
<dbReference type="GO" id="GO:0003723">
    <property type="term" value="F:RNA binding"/>
    <property type="evidence" value="ECO:0007669"/>
    <property type="project" value="InterPro"/>
</dbReference>
<dbReference type="PANTHER" id="PTHR22639:SF3">
    <property type="entry name" value="ZINC FINGER CCHC DOMAIN-CONTAINING PROTEIN 3"/>
    <property type="match status" value="1"/>
</dbReference>
<gene>
    <name evidence="4" type="ORF">V5799_022542</name>
</gene>
<evidence type="ECO:0000256" key="2">
    <source>
        <dbReference type="SAM" id="MobiDB-lite"/>
    </source>
</evidence>
<accession>A0AAQ4FLR1</accession>
<feature type="compositionally biased region" description="Basic and acidic residues" evidence="2">
    <location>
        <begin position="340"/>
        <end position="349"/>
    </location>
</feature>
<dbReference type="GO" id="GO:0008270">
    <property type="term" value="F:zinc ion binding"/>
    <property type="evidence" value="ECO:0007669"/>
    <property type="project" value="UniProtKB-KW"/>
</dbReference>
<keyword evidence="1" id="KW-0863">Zinc-finger</keyword>
<dbReference type="InterPro" id="IPR036875">
    <property type="entry name" value="Znf_CCHC_sf"/>
</dbReference>
<feature type="compositionally biased region" description="Low complexity" evidence="2">
    <location>
        <begin position="204"/>
        <end position="238"/>
    </location>
</feature>
<dbReference type="Gene3D" id="4.10.60.10">
    <property type="entry name" value="Zinc finger, CCHC-type"/>
    <property type="match status" value="1"/>
</dbReference>
<dbReference type="PROSITE" id="PS50158">
    <property type="entry name" value="ZF_CCHC"/>
    <property type="match status" value="2"/>
</dbReference>
<name>A0AAQ4FLR1_AMBAM</name>
<evidence type="ECO:0000259" key="3">
    <source>
        <dbReference type="PROSITE" id="PS50158"/>
    </source>
</evidence>
<feature type="domain" description="CCHC-type" evidence="3">
    <location>
        <begin position="100"/>
        <end position="115"/>
    </location>
</feature>
<feature type="domain" description="CCHC-type" evidence="3">
    <location>
        <begin position="83"/>
        <end position="98"/>
    </location>
</feature>
<keyword evidence="1" id="KW-0862">Zinc</keyword>
<organism evidence="4 5">
    <name type="scientific">Amblyomma americanum</name>
    <name type="common">Lone star tick</name>
    <dbReference type="NCBI Taxonomy" id="6943"/>
    <lineage>
        <taxon>Eukaryota</taxon>
        <taxon>Metazoa</taxon>
        <taxon>Ecdysozoa</taxon>
        <taxon>Arthropoda</taxon>
        <taxon>Chelicerata</taxon>
        <taxon>Arachnida</taxon>
        <taxon>Acari</taxon>
        <taxon>Parasitiformes</taxon>
        <taxon>Ixodida</taxon>
        <taxon>Ixodoidea</taxon>
        <taxon>Ixodidae</taxon>
        <taxon>Amblyomminae</taxon>
        <taxon>Amblyomma</taxon>
    </lineage>
</organism>
<dbReference type="SMART" id="SM00343">
    <property type="entry name" value="ZnF_C2HC"/>
    <property type="match status" value="2"/>
</dbReference>
<dbReference type="SUPFAM" id="SSF57756">
    <property type="entry name" value="Retrovirus zinc finger-like domains"/>
    <property type="match status" value="1"/>
</dbReference>
<keyword evidence="5" id="KW-1185">Reference proteome</keyword>
<feature type="compositionally biased region" description="Low complexity" evidence="2">
    <location>
        <begin position="352"/>
        <end position="366"/>
    </location>
</feature>
<dbReference type="GO" id="GO:0002218">
    <property type="term" value="P:activation of innate immune response"/>
    <property type="evidence" value="ECO:0007669"/>
    <property type="project" value="InterPro"/>
</dbReference>
<feature type="region of interest" description="Disordered" evidence="2">
    <location>
        <begin position="340"/>
        <end position="384"/>
    </location>
</feature>
<sequence>MGVPVVHVTVYRLPPCISDADLIAAFAPYGKVRAITETAFLGKNSIGNGTRLVKLEMTKAPPNFLTVAGTRAMIEYRGMRRVCSRCGGEGHFGASCKQVRCGRCGSYGHLGTDCRPVCRRCGGAHPTPDCVRPRSYAAAVAASAAKAPQGPGDRPGLVESTQAAGAASSGATEKVVAGPTEPAVQQDDAASSPAGDQVEEELRGSSSSPSETEGSSSSPFETEGSSSSPSETEQPEGTSDTEKLASADSDDPQGEPSLEGPPNLEASLFDAPTAAQHDGAEADTESPGSPSPSDALYTPVKSDQDSDSATESRPYVPHIPVAVAPRAPCAANMMRANVRKHLDLDESKHQHSSASDSSTTSSSTPAPKKKVKTADDGSCLMDVS</sequence>
<keyword evidence="1" id="KW-0479">Metal-binding</keyword>
<protein>
    <recommendedName>
        <fullName evidence="3">CCHC-type domain-containing protein</fullName>
    </recommendedName>
</protein>
<dbReference type="InterPro" id="IPR001878">
    <property type="entry name" value="Znf_CCHC"/>
</dbReference>